<comment type="subcellular location">
    <subcellularLocation>
        <location evidence="1">Cell membrane</location>
        <topology evidence="1">Single-pass membrane protein</topology>
    </subcellularLocation>
    <subcellularLocation>
        <location evidence="7">Cell membrane</location>
        <topology evidence="7">Single-pass type II membrane protein</topology>
    </subcellularLocation>
</comment>
<keyword evidence="4 7" id="KW-0812">Transmembrane</keyword>
<name>A0A1T4VGX8_9BACT</name>
<evidence type="ECO:0000256" key="4">
    <source>
        <dbReference type="ARBA" id="ARBA00022692"/>
    </source>
</evidence>
<evidence type="ECO:0000313" key="10">
    <source>
        <dbReference type="Proteomes" id="UP000189733"/>
    </source>
</evidence>
<dbReference type="Proteomes" id="UP000189733">
    <property type="component" value="Unassembled WGS sequence"/>
</dbReference>
<organism evidence="9 10">
    <name type="scientific">Desulfobaculum bizertense DSM 18034</name>
    <dbReference type="NCBI Taxonomy" id="1121442"/>
    <lineage>
        <taxon>Bacteria</taxon>
        <taxon>Pseudomonadati</taxon>
        <taxon>Thermodesulfobacteriota</taxon>
        <taxon>Desulfovibrionia</taxon>
        <taxon>Desulfovibrionales</taxon>
        <taxon>Desulfovibrionaceae</taxon>
        <taxon>Desulfobaculum</taxon>
    </lineage>
</organism>
<dbReference type="OrthoDB" id="5456447at2"/>
<evidence type="ECO:0000256" key="3">
    <source>
        <dbReference type="ARBA" id="ARBA00022475"/>
    </source>
</evidence>
<reference evidence="9 10" key="1">
    <citation type="submission" date="2017-02" db="EMBL/GenBank/DDBJ databases">
        <authorList>
            <person name="Peterson S.W."/>
        </authorList>
    </citation>
    <scope>NUCLEOTIDE SEQUENCE [LARGE SCALE GENOMIC DNA]</scope>
    <source>
        <strain evidence="9 10">DSM 18034</strain>
    </source>
</reference>
<sequence length="137" mass="14937">MKSLRYSRRRRRSGVELNMAPLIDMIFILLIFFLVTTNFVRESGVDVKRPTAQTAVSKSKAGMVIGVTSEGLVYIGGRTVDVRLVRARVERFLAETPGGGVVIAADRESRTGTVIQVLDACRLAGAKNVSVAARRAE</sequence>
<evidence type="ECO:0000256" key="1">
    <source>
        <dbReference type="ARBA" id="ARBA00004162"/>
    </source>
</evidence>
<gene>
    <name evidence="9" type="ORF">SAMN02745702_00287</name>
</gene>
<comment type="similarity">
    <text evidence="2 7">Belongs to the ExbD/TolR family.</text>
</comment>
<dbReference type="GO" id="GO:0005886">
    <property type="term" value="C:plasma membrane"/>
    <property type="evidence" value="ECO:0007669"/>
    <property type="project" value="UniProtKB-SubCell"/>
</dbReference>
<dbReference type="STRING" id="1121442.SAMN02745702_00287"/>
<proteinExistence type="inferred from homology"/>
<keyword evidence="10" id="KW-1185">Reference proteome</keyword>
<dbReference type="Gene3D" id="3.30.420.270">
    <property type="match status" value="1"/>
</dbReference>
<dbReference type="EMBL" id="FUYA01000001">
    <property type="protein sequence ID" value="SKA64195.1"/>
    <property type="molecule type" value="Genomic_DNA"/>
</dbReference>
<dbReference type="GO" id="GO:0015031">
    <property type="term" value="P:protein transport"/>
    <property type="evidence" value="ECO:0007669"/>
    <property type="project" value="UniProtKB-KW"/>
</dbReference>
<keyword evidence="7" id="KW-0653">Protein transport</keyword>
<evidence type="ECO:0000256" key="5">
    <source>
        <dbReference type="ARBA" id="ARBA00022989"/>
    </source>
</evidence>
<dbReference type="PANTHER" id="PTHR30558">
    <property type="entry name" value="EXBD MEMBRANE COMPONENT OF PMF-DRIVEN MACROMOLECULE IMPORT SYSTEM"/>
    <property type="match status" value="1"/>
</dbReference>
<dbReference type="AlphaFoldDB" id="A0A1T4VGX8"/>
<evidence type="ECO:0000256" key="8">
    <source>
        <dbReference type="SAM" id="Phobius"/>
    </source>
</evidence>
<dbReference type="GO" id="GO:0022857">
    <property type="term" value="F:transmembrane transporter activity"/>
    <property type="evidence" value="ECO:0007669"/>
    <property type="project" value="InterPro"/>
</dbReference>
<evidence type="ECO:0000313" key="9">
    <source>
        <dbReference type="EMBL" id="SKA64195.1"/>
    </source>
</evidence>
<accession>A0A1T4VGX8</accession>
<evidence type="ECO:0000256" key="6">
    <source>
        <dbReference type="ARBA" id="ARBA00023136"/>
    </source>
</evidence>
<dbReference type="InterPro" id="IPR003400">
    <property type="entry name" value="ExbD"/>
</dbReference>
<evidence type="ECO:0000256" key="2">
    <source>
        <dbReference type="ARBA" id="ARBA00005811"/>
    </source>
</evidence>
<evidence type="ECO:0000256" key="7">
    <source>
        <dbReference type="RuleBase" id="RU003879"/>
    </source>
</evidence>
<protein>
    <submittedName>
        <fullName evidence="9">Outer membrane transport energization protein ExbD</fullName>
    </submittedName>
</protein>
<dbReference type="PANTHER" id="PTHR30558:SF13">
    <property type="entry name" value="BIOPOLYMER TRANSPORT PROTEIN EXBD2"/>
    <property type="match status" value="1"/>
</dbReference>
<dbReference type="Pfam" id="PF02472">
    <property type="entry name" value="ExbD"/>
    <property type="match status" value="1"/>
</dbReference>
<keyword evidence="7" id="KW-0813">Transport</keyword>
<keyword evidence="5 8" id="KW-1133">Transmembrane helix</keyword>
<keyword evidence="3" id="KW-1003">Cell membrane</keyword>
<feature type="transmembrane region" description="Helical" evidence="8">
    <location>
        <begin position="21"/>
        <end position="40"/>
    </location>
</feature>
<dbReference type="RefSeq" id="WP_078683607.1">
    <property type="nucleotide sequence ID" value="NZ_FUYA01000001.1"/>
</dbReference>
<keyword evidence="6 8" id="KW-0472">Membrane</keyword>